<reference evidence="11 12" key="1">
    <citation type="submission" date="2022-06" db="EMBL/GenBank/DDBJ databases">
        <title>Isolation of gut microbiota from human fecal samples.</title>
        <authorList>
            <person name="Pamer E.G."/>
            <person name="Barat B."/>
            <person name="Waligurski E."/>
            <person name="Medina S."/>
            <person name="Paddock L."/>
            <person name="Mostad J."/>
        </authorList>
    </citation>
    <scope>NUCLEOTIDE SEQUENCE [LARGE SCALE GENOMIC DNA]</scope>
    <source>
        <strain evidence="11 12">DFI.6.1</strain>
    </source>
</reference>
<evidence type="ECO:0000256" key="5">
    <source>
        <dbReference type="ARBA" id="ARBA00022605"/>
    </source>
</evidence>
<comment type="similarity">
    <text evidence="2 10">Belongs to the transferase hexapeptide repeat family.</text>
</comment>
<proteinExistence type="inferred from homology"/>
<keyword evidence="12" id="KW-1185">Reference proteome</keyword>
<evidence type="ECO:0000256" key="10">
    <source>
        <dbReference type="PIRNR" id="PIRNR000441"/>
    </source>
</evidence>
<dbReference type="NCBIfam" id="TIGR01172">
    <property type="entry name" value="cysE"/>
    <property type="match status" value="1"/>
</dbReference>
<evidence type="ECO:0000256" key="9">
    <source>
        <dbReference type="ARBA" id="ARBA00049486"/>
    </source>
</evidence>
<comment type="caution">
    <text evidence="11">The sequence shown here is derived from an EMBL/GenBank/DDBJ whole genome shotgun (WGS) entry which is preliminary data.</text>
</comment>
<organism evidence="11 12">
    <name type="scientific">Massilicoli timonensis</name>
    <dbReference type="NCBI Taxonomy" id="2015901"/>
    <lineage>
        <taxon>Bacteria</taxon>
        <taxon>Bacillati</taxon>
        <taxon>Bacillota</taxon>
        <taxon>Erysipelotrichia</taxon>
        <taxon>Erysipelotrichales</taxon>
        <taxon>Erysipelotrichaceae</taxon>
        <taxon>Massilicoli</taxon>
    </lineage>
</organism>
<dbReference type="Pfam" id="PF00132">
    <property type="entry name" value="Hexapep"/>
    <property type="match status" value="1"/>
</dbReference>
<evidence type="ECO:0000256" key="7">
    <source>
        <dbReference type="ARBA" id="ARBA00023192"/>
    </source>
</evidence>
<keyword evidence="6 10" id="KW-0808">Transferase</keyword>
<dbReference type="EC" id="2.3.1.30" evidence="3 10"/>
<dbReference type="PANTHER" id="PTHR42811">
    <property type="entry name" value="SERINE ACETYLTRANSFERASE"/>
    <property type="match status" value="1"/>
</dbReference>
<keyword evidence="5" id="KW-0028">Amino-acid biosynthesis</keyword>
<protein>
    <recommendedName>
        <fullName evidence="4 10">Serine acetyltransferase</fullName>
        <ecNumber evidence="3 10">2.3.1.30</ecNumber>
    </recommendedName>
</protein>
<dbReference type="InterPro" id="IPR011004">
    <property type="entry name" value="Trimer_LpxA-like_sf"/>
</dbReference>
<evidence type="ECO:0000313" key="11">
    <source>
        <dbReference type="EMBL" id="MCQ5122245.1"/>
    </source>
</evidence>
<dbReference type="CDD" id="cd03354">
    <property type="entry name" value="LbH_SAT"/>
    <property type="match status" value="1"/>
</dbReference>
<dbReference type="InterPro" id="IPR005881">
    <property type="entry name" value="Ser_O-AcTrfase"/>
</dbReference>
<dbReference type="Gene3D" id="2.160.10.10">
    <property type="entry name" value="Hexapeptide repeat proteins"/>
    <property type="match status" value="1"/>
</dbReference>
<sequence length="173" mass="19234">MKTVRNMIYNINRTMEHDPAAHSKLEVLLLYPHIKALLFYRLSHRLYRWHLFFLARFFSNIGRFWTNIEIHPGAQIGKGLIIDHGTGVVIGETAVIGDDCLIYHGVTLGGTGKEHCKRHPTLLNGVMCGTGAKILGNVTIGNRVKVGANAVVTCDVPDDHTVVGINRIIKKTK</sequence>
<dbReference type="InterPro" id="IPR053376">
    <property type="entry name" value="Serine_acetyltransferase"/>
</dbReference>
<evidence type="ECO:0000256" key="1">
    <source>
        <dbReference type="ARBA" id="ARBA00004876"/>
    </source>
</evidence>
<dbReference type="Proteomes" id="UP001524435">
    <property type="component" value="Unassembled WGS sequence"/>
</dbReference>
<dbReference type="InterPro" id="IPR042122">
    <property type="entry name" value="Ser_AcTrfase_N_sf"/>
</dbReference>
<keyword evidence="8 10" id="KW-0012">Acyltransferase</keyword>
<comment type="pathway">
    <text evidence="1">Amino-acid biosynthesis; L-cysteine biosynthesis; L-cysteine from L-serine: step 1/2.</text>
</comment>
<comment type="catalytic activity">
    <reaction evidence="9 10">
        <text>L-serine + acetyl-CoA = O-acetyl-L-serine + CoA</text>
        <dbReference type="Rhea" id="RHEA:24560"/>
        <dbReference type="ChEBI" id="CHEBI:33384"/>
        <dbReference type="ChEBI" id="CHEBI:57287"/>
        <dbReference type="ChEBI" id="CHEBI:57288"/>
        <dbReference type="ChEBI" id="CHEBI:58340"/>
        <dbReference type="EC" id="2.3.1.30"/>
    </reaction>
</comment>
<keyword evidence="7" id="KW-0198">Cysteine biosynthesis</keyword>
<dbReference type="InterPro" id="IPR001451">
    <property type="entry name" value="Hexapep"/>
</dbReference>
<evidence type="ECO:0000256" key="6">
    <source>
        <dbReference type="ARBA" id="ARBA00022679"/>
    </source>
</evidence>
<dbReference type="GO" id="GO:0009001">
    <property type="term" value="F:serine O-acetyltransferase activity"/>
    <property type="evidence" value="ECO:0007669"/>
    <property type="project" value="UniProtKB-EC"/>
</dbReference>
<gene>
    <name evidence="11" type="primary">cysE</name>
    <name evidence="11" type="ORF">NE663_08240</name>
</gene>
<evidence type="ECO:0000256" key="3">
    <source>
        <dbReference type="ARBA" id="ARBA00013266"/>
    </source>
</evidence>
<evidence type="ECO:0000256" key="4">
    <source>
        <dbReference type="ARBA" id="ARBA00018522"/>
    </source>
</evidence>
<dbReference type="SUPFAM" id="SSF51161">
    <property type="entry name" value="Trimeric LpxA-like enzymes"/>
    <property type="match status" value="1"/>
</dbReference>
<name>A0ABT1SNH8_9FIRM</name>
<accession>A0ABT1SNH8</accession>
<evidence type="ECO:0000256" key="2">
    <source>
        <dbReference type="ARBA" id="ARBA00007274"/>
    </source>
</evidence>
<evidence type="ECO:0000256" key="8">
    <source>
        <dbReference type="ARBA" id="ARBA00023315"/>
    </source>
</evidence>
<dbReference type="InterPro" id="IPR045304">
    <property type="entry name" value="LbH_SAT"/>
</dbReference>
<evidence type="ECO:0000313" key="12">
    <source>
        <dbReference type="Proteomes" id="UP001524435"/>
    </source>
</evidence>
<dbReference type="EMBL" id="JANGCH010000011">
    <property type="protein sequence ID" value="MCQ5122245.1"/>
    <property type="molecule type" value="Genomic_DNA"/>
</dbReference>
<dbReference type="PIRSF" id="PIRSF000441">
    <property type="entry name" value="CysE"/>
    <property type="match status" value="1"/>
</dbReference>
<dbReference type="RefSeq" id="WP_256198110.1">
    <property type="nucleotide sequence ID" value="NZ_JANGCH010000011.1"/>
</dbReference>
<dbReference type="NCBIfam" id="NF041874">
    <property type="entry name" value="EPS_EpsC"/>
    <property type="match status" value="1"/>
</dbReference>
<dbReference type="Gene3D" id="1.10.3130.10">
    <property type="entry name" value="serine acetyltransferase, domain 1"/>
    <property type="match status" value="1"/>
</dbReference>